<evidence type="ECO:0000313" key="1">
    <source>
        <dbReference type="EMBL" id="NKZ12240.1"/>
    </source>
</evidence>
<sequence>MTIASEKTNGKSTTTPFAGRRSIRAYRAGTFVLIVAEGDLPTPGFDVDIEQDPIRIFPPHFDLLAIPRSGIWPQIVTPYRYAEFVRYQQDISTITVHHADGQDEIEIEEPASGLHQFAALPPVAVDDSDEAIGTSSNLSFDEAFRAALGNLPYREPGHPDEQTRVEVLETAGLFGGIAGSHELYVRVRRTVI</sequence>
<comment type="caution">
    <text evidence="1">The sequence shown here is derived from an EMBL/GenBank/DDBJ whole genome shotgun (WGS) entry which is preliminary data.</text>
</comment>
<organism evidence="1 2">
    <name type="scientific">Mycolicibacterium septicum DSM 44393</name>
    <dbReference type="NCBI Taxonomy" id="1341646"/>
    <lineage>
        <taxon>Bacteria</taxon>
        <taxon>Bacillati</taxon>
        <taxon>Actinomycetota</taxon>
        <taxon>Actinomycetes</taxon>
        <taxon>Mycobacteriales</taxon>
        <taxon>Mycobacteriaceae</taxon>
        <taxon>Mycolicibacterium</taxon>
    </lineage>
</organism>
<dbReference type="EMBL" id="JAAXPJ010000005">
    <property type="protein sequence ID" value="NKZ12240.1"/>
    <property type="molecule type" value="Genomic_DNA"/>
</dbReference>
<evidence type="ECO:0000313" key="2">
    <source>
        <dbReference type="Proteomes" id="UP000518188"/>
    </source>
</evidence>
<dbReference type="RefSeq" id="WP_044523387.1">
    <property type="nucleotide sequence ID" value="NZ_HG322953.1"/>
</dbReference>
<gene>
    <name evidence="1" type="ORF">HGA11_14755</name>
</gene>
<protein>
    <submittedName>
        <fullName evidence="1">Uncharacterized protein</fullName>
    </submittedName>
</protein>
<dbReference type="Proteomes" id="UP000518188">
    <property type="component" value="Unassembled WGS sequence"/>
</dbReference>
<name>A0A7X6MNZ5_9MYCO</name>
<dbReference type="AlphaFoldDB" id="A0A7X6MNZ5"/>
<reference evidence="1 2" key="1">
    <citation type="submission" date="2020-04" db="EMBL/GenBank/DDBJ databases">
        <title>MicrobeNet Type strains.</title>
        <authorList>
            <person name="Nicholson A.C."/>
        </authorList>
    </citation>
    <scope>NUCLEOTIDE SEQUENCE [LARGE SCALE GENOMIC DNA]</scope>
    <source>
        <strain evidence="1 2">ATCC 700731</strain>
    </source>
</reference>
<proteinExistence type="predicted"/>
<accession>A0A7X6MNZ5</accession>